<feature type="region of interest" description="Disordered" evidence="1">
    <location>
        <begin position="1"/>
        <end position="23"/>
    </location>
</feature>
<gene>
    <name evidence="2" type="ORF">IEO21_07974</name>
</gene>
<evidence type="ECO:0000313" key="2">
    <source>
        <dbReference type="EMBL" id="KAF9808120.1"/>
    </source>
</evidence>
<reference evidence="2" key="1">
    <citation type="submission" date="2020-11" db="EMBL/GenBank/DDBJ databases">
        <authorList>
            <person name="Koelle M."/>
            <person name="Horta M.A.C."/>
            <person name="Nowrousian M."/>
            <person name="Ohm R.A."/>
            <person name="Benz P."/>
            <person name="Pilgard A."/>
        </authorList>
    </citation>
    <scope>NUCLEOTIDE SEQUENCE</scope>
    <source>
        <strain evidence="2">FPRL280</strain>
    </source>
</reference>
<dbReference type="Proteomes" id="UP000639403">
    <property type="component" value="Unassembled WGS sequence"/>
</dbReference>
<proteinExistence type="predicted"/>
<dbReference type="AlphaFoldDB" id="A0A8H7NX22"/>
<sequence>MARLDALDQGRDGSVSWNPVDAL</sequence>
<comment type="caution">
    <text evidence="2">The sequence shown here is derived from an EMBL/GenBank/DDBJ whole genome shotgun (WGS) entry which is preliminary data.</text>
</comment>
<feature type="compositionally biased region" description="Basic and acidic residues" evidence="1">
    <location>
        <begin position="1"/>
        <end position="11"/>
    </location>
</feature>
<protein>
    <submittedName>
        <fullName evidence="2">Uncharacterized protein</fullName>
    </submittedName>
</protein>
<reference evidence="2" key="2">
    <citation type="journal article" name="Front. Microbiol.">
        <title>Degradative Capacity of Two Strains of Rhodonia placenta: From Phenotype to Genotype.</title>
        <authorList>
            <person name="Kolle M."/>
            <person name="Horta M.A.C."/>
            <person name="Nowrousian M."/>
            <person name="Ohm R.A."/>
            <person name="Benz J.P."/>
            <person name="Pilgard A."/>
        </authorList>
    </citation>
    <scope>NUCLEOTIDE SEQUENCE</scope>
    <source>
        <strain evidence="2">FPRL280</strain>
    </source>
</reference>
<name>A0A8H7NX22_9APHY</name>
<dbReference type="EMBL" id="JADOXO010000252">
    <property type="protein sequence ID" value="KAF9808120.1"/>
    <property type="molecule type" value="Genomic_DNA"/>
</dbReference>
<evidence type="ECO:0000256" key="1">
    <source>
        <dbReference type="SAM" id="MobiDB-lite"/>
    </source>
</evidence>
<accession>A0A8H7NX22</accession>
<organism evidence="2 3">
    <name type="scientific">Rhodonia placenta</name>
    <dbReference type="NCBI Taxonomy" id="104341"/>
    <lineage>
        <taxon>Eukaryota</taxon>
        <taxon>Fungi</taxon>
        <taxon>Dikarya</taxon>
        <taxon>Basidiomycota</taxon>
        <taxon>Agaricomycotina</taxon>
        <taxon>Agaricomycetes</taxon>
        <taxon>Polyporales</taxon>
        <taxon>Adustoporiaceae</taxon>
        <taxon>Rhodonia</taxon>
    </lineage>
</organism>
<evidence type="ECO:0000313" key="3">
    <source>
        <dbReference type="Proteomes" id="UP000639403"/>
    </source>
</evidence>